<keyword evidence="6" id="KW-0862">Zinc</keyword>
<feature type="repeat" description="WD" evidence="12">
    <location>
        <begin position="1191"/>
        <end position="1232"/>
    </location>
</feature>
<sequence>MDRPGTPPQPHPTPAPRRPPSPPTPEVTRRIEESRLRAKAIRDQREAERRSAGIPPEPRTASGFVATDDVKLTGPAGKKRPYASVSRAEVPATNRDARAAPSRDGAGTGGGDLPPMSRKFSKYVDYNFSAMTDTKGGFLSTEDDPWNKSMSTGAPSGPSGPPGEQKPAHMTAAEWERMQLIRKLQRSKSGPFEPSLSVLADEKTRKRCRECRTVEIDFVWEEVFGCAVCNTCKDKYPEKYSLLTKTECKEDYLLTDPELKDAELLPHLSKPNPHKSHWHDMMLFLRYQVEDYALKHKWGSAEALDAEFEKRETDKKRRKEAKFKEKLQDLKRKTRTDAFRRNNAKAGSSAGVGGGIGKATKFGDAIGGSGKHVHEWGRVVENEEGMTVKTCLTCDMEPPPVQSSAQPPTAALVAARRPIHDQIDLLPGLRHLDPPSATAMGTNGGSGLGETGGMMGNNGNQPPTTEYTLQGVMRFLQTEWHRHERDRNAWEIEKQEMKSRIASLEGQARRADATQKALKKYVTILEKKVKDQAALLKSDKTTEAEPKLDRVSLLQEKLRPSSEKPSAPSMEGGSLEAGLADEEASRNELKSFLDQCQAEFTYLMITPANPIPPRESPPLPMIEDLREGDVFGQPLLDQSYQQGLRQQQQQQQQQNHVREFLAAQSRPVPAPNNQAPAPPAPGNFPVKPVDIQSAPMARAANAEHPSAGYGNATEWPAQGPASARPTPEQGPELGNQPKHVSKPEDTGAGAEKRGVAAETDSWDFNDANFPDTAAPHQPQQISSNRPDTDVFPTAENIPRSPNRAPLAHRRKSSSSMARRRSAEHELSLHALGPKTESSNFKLKFGLRGHLDTVRTVIFSGGGSPGEPEICTAGDDGTIKRFHIPDRHPGHMGASSSDLDVVADFTHRGHAGAVLSLTSWSPSPNFSTGGRAQGDGWIFSGGQDATIRVWERGRVDPKATLDGHTDAVWALCVLPTNLGAIFGQSNAYGTPDRILLVSGAADGSVKVWAVSSPPQLTSPQPPAAGRRAQGGRVRGNSMSSGSAFPNSPQPTTASNSPFNHTLIHTISRQNSKASPTCITPLSLNGETFVVSYSDAAIIVYDTRSGEEIGTMASLETYDGTVSTSVNAAVATTAGLDHQPHQGLSEEDTAGGGPTGGGRAMAGSGVEGVIISGHEDCYVRFFDANSGQCTYNMVAHPASISSLSLSPDGRELVSAGHDASLRFWSLEKRSCTQEITSHRVMRGEGVCTVVWSQDGRWVVSGGGDGVVKVFAR</sequence>
<keyword evidence="18" id="KW-1185">Reference proteome</keyword>
<feature type="region of interest" description="Disordered" evidence="14">
    <location>
        <begin position="667"/>
        <end position="825"/>
    </location>
</feature>
<comment type="subcellular location">
    <subcellularLocation>
        <location evidence="1">Nucleus</location>
    </subcellularLocation>
</comment>
<comment type="similarity">
    <text evidence="2">Belongs to the XPA family.</text>
</comment>
<feature type="region of interest" description="Disordered" evidence="14">
    <location>
        <begin position="541"/>
        <end position="588"/>
    </location>
</feature>
<evidence type="ECO:0000256" key="8">
    <source>
        <dbReference type="ARBA" id="ARBA00023125"/>
    </source>
</evidence>
<feature type="domain" description="Striatin N-terminal" evidence="16">
    <location>
        <begin position="468"/>
        <end position="607"/>
    </location>
</feature>
<dbReference type="NCBIfam" id="TIGR00598">
    <property type="entry name" value="rad14"/>
    <property type="match status" value="1"/>
</dbReference>
<dbReference type="InterPro" id="IPR009061">
    <property type="entry name" value="DNA-bd_dom_put_sf"/>
</dbReference>
<feature type="compositionally biased region" description="Gly residues" evidence="14">
    <location>
        <begin position="442"/>
        <end position="456"/>
    </location>
</feature>
<dbReference type="EMBL" id="MU854416">
    <property type="protein sequence ID" value="KAK4038890.1"/>
    <property type="molecule type" value="Genomic_DNA"/>
</dbReference>
<dbReference type="CDD" id="cd21077">
    <property type="entry name" value="DBD_Rad14"/>
    <property type="match status" value="1"/>
</dbReference>
<feature type="region of interest" description="Disordered" evidence="14">
    <location>
        <begin position="436"/>
        <end position="465"/>
    </location>
</feature>
<feature type="compositionally biased region" description="Basic and acidic residues" evidence="14">
    <location>
        <begin position="741"/>
        <end position="755"/>
    </location>
</feature>
<dbReference type="InterPro" id="IPR051488">
    <property type="entry name" value="WD_repeat_striatin"/>
</dbReference>
<proteinExistence type="inferred from homology"/>
<dbReference type="SMART" id="SM00320">
    <property type="entry name" value="WD40"/>
    <property type="match status" value="7"/>
</dbReference>
<feature type="compositionally biased region" description="Low complexity" evidence="14">
    <location>
        <begin position="1010"/>
        <end position="1030"/>
    </location>
</feature>
<evidence type="ECO:0000256" key="6">
    <source>
        <dbReference type="ARBA" id="ARBA00022833"/>
    </source>
</evidence>
<reference evidence="18" key="1">
    <citation type="journal article" date="2023" name="Mol. Phylogenet. Evol.">
        <title>Genome-scale phylogeny and comparative genomics of the fungal order Sordariales.</title>
        <authorList>
            <person name="Hensen N."/>
            <person name="Bonometti L."/>
            <person name="Westerberg I."/>
            <person name="Brannstrom I.O."/>
            <person name="Guillou S."/>
            <person name="Cros-Aarteil S."/>
            <person name="Calhoun S."/>
            <person name="Haridas S."/>
            <person name="Kuo A."/>
            <person name="Mondo S."/>
            <person name="Pangilinan J."/>
            <person name="Riley R."/>
            <person name="LaButti K."/>
            <person name="Andreopoulos B."/>
            <person name="Lipzen A."/>
            <person name="Chen C."/>
            <person name="Yan M."/>
            <person name="Daum C."/>
            <person name="Ng V."/>
            <person name="Clum A."/>
            <person name="Steindorff A."/>
            <person name="Ohm R.A."/>
            <person name="Martin F."/>
            <person name="Silar P."/>
            <person name="Natvig D.O."/>
            <person name="Lalanne C."/>
            <person name="Gautier V."/>
            <person name="Ament-Velasquez S.L."/>
            <person name="Kruys A."/>
            <person name="Hutchinson M.I."/>
            <person name="Powell A.J."/>
            <person name="Barry K."/>
            <person name="Miller A.N."/>
            <person name="Grigoriev I.V."/>
            <person name="Debuchy R."/>
            <person name="Gladieux P."/>
            <person name="Hiltunen Thoren M."/>
            <person name="Johannesson H."/>
        </authorList>
    </citation>
    <scope>NUCLEOTIDE SEQUENCE [LARGE SCALE GENOMIC DNA]</scope>
    <source>
        <strain evidence="18">CBS 284.82</strain>
    </source>
</reference>
<keyword evidence="4" id="KW-0227">DNA damage</keyword>
<dbReference type="Pfam" id="PF08232">
    <property type="entry name" value="Striatin"/>
    <property type="match status" value="1"/>
</dbReference>
<evidence type="ECO:0000313" key="17">
    <source>
        <dbReference type="EMBL" id="KAK4038890.1"/>
    </source>
</evidence>
<feature type="region of interest" description="Disordered" evidence="14">
    <location>
        <begin position="332"/>
        <end position="356"/>
    </location>
</feature>
<evidence type="ECO:0000256" key="1">
    <source>
        <dbReference type="ARBA" id="ARBA00004123"/>
    </source>
</evidence>
<evidence type="ECO:0000256" key="10">
    <source>
        <dbReference type="ARBA" id="ARBA00023242"/>
    </source>
</evidence>
<gene>
    <name evidence="17" type="ORF">C8A01DRAFT_47529</name>
</gene>
<feature type="region of interest" description="Disordered" evidence="14">
    <location>
        <begin position="1010"/>
        <end position="1057"/>
    </location>
</feature>
<dbReference type="InterPro" id="IPR013258">
    <property type="entry name" value="Striatin_N"/>
</dbReference>
<feature type="repeat" description="WD" evidence="12">
    <location>
        <begin position="989"/>
        <end position="1017"/>
    </location>
</feature>
<dbReference type="Pfam" id="PF05181">
    <property type="entry name" value="XPA_C"/>
    <property type="match status" value="1"/>
</dbReference>
<dbReference type="GO" id="GO:0003684">
    <property type="term" value="F:damaged DNA binding"/>
    <property type="evidence" value="ECO:0007669"/>
    <property type="project" value="InterPro"/>
</dbReference>
<keyword evidence="3" id="KW-0479">Metal-binding</keyword>
<evidence type="ECO:0000256" key="14">
    <source>
        <dbReference type="SAM" id="MobiDB-lite"/>
    </source>
</evidence>
<feature type="compositionally biased region" description="Basic and acidic residues" evidence="14">
    <location>
        <begin position="541"/>
        <end position="562"/>
    </location>
</feature>
<dbReference type="InterPro" id="IPR001680">
    <property type="entry name" value="WD40_rpt"/>
</dbReference>
<dbReference type="GO" id="GO:0005634">
    <property type="term" value="C:nucleus"/>
    <property type="evidence" value="ECO:0007669"/>
    <property type="project" value="UniProtKB-SubCell"/>
</dbReference>
<keyword evidence="9" id="KW-0234">DNA repair</keyword>
<feature type="coiled-coil region" evidence="13">
    <location>
        <begin position="487"/>
        <end position="514"/>
    </location>
</feature>
<dbReference type="SUPFAM" id="SSF46955">
    <property type="entry name" value="Putative DNA-binding domain"/>
    <property type="match status" value="1"/>
</dbReference>
<organism evidence="17 18">
    <name type="scientific">Parachaetomium inaequale</name>
    <dbReference type="NCBI Taxonomy" id="2588326"/>
    <lineage>
        <taxon>Eukaryota</taxon>
        <taxon>Fungi</taxon>
        <taxon>Dikarya</taxon>
        <taxon>Ascomycota</taxon>
        <taxon>Pezizomycotina</taxon>
        <taxon>Sordariomycetes</taxon>
        <taxon>Sordariomycetidae</taxon>
        <taxon>Sordariales</taxon>
        <taxon>Chaetomiaceae</taxon>
        <taxon>Parachaetomium</taxon>
    </lineage>
</organism>
<dbReference type="Gene3D" id="1.20.5.300">
    <property type="match status" value="1"/>
</dbReference>
<protein>
    <recommendedName>
        <fullName evidence="11">DNA repair protein RAD14</fullName>
    </recommendedName>
</protein>
<dbReference type="GO" id="GO:0006289">
    <property type="term" value="P:nucleotide-excision repair"/>
    <property type="evidence" value="ECO:0007669"/>
    <property type="project" value="InterPro"/>
</dbReference>
<feature type="domain" description="XPA C-terminal" evidence="15">
    <location>
        <begin position="239"/>
        <end position="289"/>
    </location>
</feature>
<dbReference type="InterPro" id="IPR022658">
    <property type="entry name" value="XPA_CS"/>
</dbReference>
<dbReference type="AlphaFoldDB" id="A0AAN6PHY7"/>
<dbReference type="PROSITE" id="PS50294">
    <property type="entry name" value="WD_REPEATS_REGION"/>
    <property type="match status" value="1"/>
</dbReference>
<feature type="region of interest" description="Disordered" evidence="14">
    <location>
        <begin position="139"/>
        <end position="169"/>
    </location>
</feature>
<dbReference type="InterPro" id="IPR036322">
    <property type="entry name" value="WD40_repeat_dom_sf"/>
</dbReference>
<dbReference type="InterPro" id="IPR022656">
    <property type="entry name" value="XPA_C"/>
</dbReference>
<dbReference type="PANTHER" id="PTHR15653:SF0">
    <property type="entry name" value="CONNECTOR OF KINASE TO AP-1, ISOFORM E"/>
    <property type="match status" value="1"/>
</dbReference>
<name>A0AAN6PHY7_9PEZI</name>
<evidence type="ECO:0000256" key="9">
    <source>
        <dbReference type="ARBA" id="ARBA00023204"/>
    </source>
</evidence>
<evidence type="ECO:0000256" key="13">
    <source>
        <dbReference type="SAM" id="Coils"/>
    </source>
</evidence>
<evidence type="ECO:0000313" key="18">
    <source>
        <dbReference type="Proteomes" id="UP001303115"/>
    </source>
</evidence>
<keyword evidence="10" id="KW-0539">Nucleus</keyword>
<feature type="compositionally biased region" description="Basic residues" evidence="14">
    <location>
        <begin position="806"/>
        <end position="819"/>
    </location>
</feature>
<dbReference type="InterPro" id="IPR000465">
    <property type="entry name" value="XPA/RAD14"/>
</dbReference>
<evidence type="ECO:0000256" key="7">
    <source>
        <dbReference type="ARBA" id="ARBA00023054"/>
    </source>
</evidence>
<feature type="compositionally biased region" description="Polar residues" evidence="14">
    <location>
        <begin position="1035"/>
        <end position="1057"/>
    </location>
</feature>
<dbReference type="SUPFAM" id="SSF50978">
    <property type="entry name" value="WD40 repeat-like"/>
    <property type="match status" value="1"/>
</dbReference>
<dbReference type="PANTHER" id="PTHR15653">
    <property type="entry name" value="STRIATIN"/>
    <property type="match status" value="1"/>
</dbReference>
<evidence type="ECO:0000256" key="5">
    <source>
        <dbReference type="ARBA" id="ARBA00022771"/>
    </source>
</evidence>
<keyword evidence="8" id="KW-0238">DNA-binding</keyword>
<dbReference type="Gene3D" id="3.90.530.10">
    <property type="entry name" value="XPA C-terminal domain"/>
    <property type="match status" value="1"/>
</dbReference>
<dbReference type="PROSITE" id="PS50082">
    <property type="entry name" value="WD_REPEATS_2"/>
    <property type="match status" value="2"/>
</dbReference>
<evidence type="ECO:0000256" key="4">
    <source>
        <dbReference type="ARBA" id="ARBA00022763"/>
    </source>
</evidence>
<evidence type="ECO:0000256" key="2">
    <source>
        <dbReference type="ARBA" id="ARBA00005548"/>
    </source>
</evidence>
<keyword evidence="12" id="KW-0853">WD repeat</keyword>
<dbReference type="GO" id="GO:0008270">
    <property type="term" value="F:zinc ion binding"/>
    <property type="evidence" value="ECO:0007669"/>
    <property type="project" value="UniProtKB-KW"/>
</dbReference>
<dbReference type="PROSITE" id="PS00753">
    <property type="entry name" value="XPA_2"/>
    <property type="match status" value="1"/>
</dbReference>
<dbReference type="Proteomes" id="UP001303115">
    <property type="component" value="Unassembled WGS sequence"/>
</dbReference>
<feature type="compositionally biased region" description="Basic and acidic residues" evidence="14">
    <location>
        <begin position="27"/>
        <end position="51"/>
    </location>
</feature>
<dbReference type="Pfam" id="PF00400">
    <property type="entry name" value="WD40"/>
    <property type="match status" value="4"/>
</dbReference>
<evidence type="ECO:0000259" key="16">
    <source>
        <dbReference type="Pfam" id="PF08232"/>
    </source>
</evidence>
<evidence type="ECO:0000259" key="15">
    <source>
        <dbReference type="Pfam" id="PF05181"/>
    </source>
</evidence>
<feature type="compositionally biased region" description="Pro residues" evidence="14">
    <location>
        <begin position="1"/>
        <end position="25"/>
    </location>
</feature>
<evidence type="ECO:0000256" key="12">
    <source>
        <dbReference type="PROSITE-ProRule" id="PRU00221"/>
    </source>
</evidence>
<feature type="region of interest" description="Disordered" evidence="14">
    <location>
        <begin position="1135"/>
        <end position="1156"/>
    </location>
</feature>
<keyword evidence="5" id="KW-0863">Zinc-finger</keyword>
<feature type="region of interest" description="Disordered" evidence="14">
    <location>
        <begin position="1"/>
        <end position="115"/>
    </location>
</feature>
<dbReference type="InterPro" id="IPR037129">
    <property type="entry name" value="XPA_sf"/>
</dbReference>
<evidence type="ECO:0000256" key="11">
    <source>
        <dbReference type="ARBA" id="ARBA00072989"/>
    </source>
</evidence>
<dbReference type="FunFam" id="3.90.530.10:FF:000003">
    <property type="entry name" value="Dna repair rad14 protein"/>
    <property type="match status" value="1"/>
</dbReference>
<accession>A0AAN6PHY7</accession>
<dbReference type="InterPro" id="IPR015943">
    <property type="entry name" value="WD40/YVTN_repeat-like_dom_sf"/>
</dbReference>
<dbReference type="Gene3D" id="2.130.10.10">
    <property type="entry name" value="YVTN repeat-like/Quinoprotein amine dehydrogenase"/>
    <property type="match status" value="2"/>
</dbReference>
<evidence type="ECO:0000256" key="3">
    <source>
        <dbReference type="ARBA" id="ARBA00022723"/>
    </source>
</evidence>
<keyword evidence="7 13" id="KW-0175">Coiled coil</keyword>
<comment type="caution">
    <text evidence="17">The sequence shown here is derived from an EMBL/GenBank/DDBJ whole genome shotgun (WGS) entry which is preliminary data.</text>
</comment>